<keyword evidence="1" id="KW-0449">Lipoprotein</keyword>
<dbReference type="OrthoDB" id="9766256at2"/>
<proteinExistence type="predicted"/>
<dbReference type="Pfam" id="PF12771">
    <property type="entry name" value="SusD-like_2"/>
    <property type="match status" value="1"/>
</dbReference>
<accession>A0A2T7BGC0</accession>
<keyword evidence="2" id="KW-1185">Reference proteome</keyword>
<dbReference type="InterPro" id="IPR041662">
    <property type="entry name" value="SusD-like_2"/>
</dbReference>
<dbReference type="Proteomes" id="UP000244450">
    <property type="component" value="Unassembled WGS sequence"/>
</dbReference>
<dbReference type="AlphaFoldDB" id="A0A2T7BGC0"/>
<dbReference type="InterPro" id="IPR011990">
    <property type="entry name" value="TPR-like_helical_dom_sf"/>
</dbReference>
<dbReference type="RefSeq" id="WP_108687158.1">
    <property type="nucleotide sequence ID" value="NZ_QCYK01000002.1"/>
</dbReference>
<reference evidence="1 2" key="1">
    <citation type="submission" date="2018-04" db="EMBL/GenBank/DDBJ databases">
        <title>Chitinophaga fuyangensis sp. nov., isolated from soil in a chemical factory.</title>
        <authorList>
            <person name="Chen K."/>
        </authorList>
    </citation>
    <scope>NUCLEOTIDE SEQUENCE [LARGE SCALE GENOMIC DNA]</scope>
    <source>
        <strain evidence="1 2">LY-1</strain>
    </source>
</reference>
<evidence type="ECO:0000313" key="2">
    <source>
        <dbReference type="Proteomes" id="UP000244450"/>
    </source>
</evidence>
<sequence length="502" mass="56199">MSDIMNKRYLLFALLVAAGLLCQVSCKRFETYQINPNLPTQADPSLLLTTIEQNALSSISPQAGLASRYLAYTESVNLNQYYGWQRSGFDAYGSIRQVVKMEQEAARTGKQNYRYLGKFFRSYYIIGLTLTFGDVPYSQMMRAMNDDLSQDAIRPAYDKQEDIYLGVLNDLKIASDSLSVDGGDINGDVVYNGDISKWKKAINAFSLRVLISLSAKEGNTQLLVKQRFREIVADPAKYPLFGSNSDNLALPFYDINNNRYPYYNNNSMKTDYYLDSSFVSMLKRYNDPRLFVYGMPATATGLPAGNFNAYAGMAGSAPLSTNVQLMTDGKASQINRRYAYDPVNEPSVAIGYAELQFTLAEAAARGWIDGDANAYYKNGVQAAMQFSNYKGTGYTDADIQHYLEQPVVQLQGDKTISQIVTQKYIALFMNTGWEAFYNQRRTGIPVFETAGSGMLNDGKVPVRWMYPTDEYNNNGDNVNAAVKAQFPNGDDINGVMWLLKNE</sequence>
<evidence type="ECO:0000313" key="1">
    <source>
        <dbReference type="EMBL" id="PUZ25320.1"/>
    </source>
</evidence>
<gene>
    <name evidence="1" type="ORF">DCC81_13525</name>
</gene>
<protein>
    <submittedName>
        <fullName evidence="1">SusD/RagB family nutrient-binding outer membrane lipoprotein</fullName>
    </submittedName>
</protein>
<comment type="caution">
    <text evidence="1">The sequence shown here is derived from an EMBL/GenBank/DDBJ whole genome shotgun (WGS) entry which is preliminary data.</text>
</comment>
<dbReference type="Gene3D" id="1.25.40.390">
    <property type="match status" value="1"/>
</dbReference>
<organism evidence="1 2">
    <name type="scientific">Chitinophaga parva</name>
    <dbReference type="NCBI Taxonomy" id="2169414"/>
    <lineage>
        <taxon>Bacteria</taxon>
        <taxon>Pseudomonadati</taxon>
        <taxon>Bacteroidota</taxon>
        <taxon>Chitinophagia</taxon>
        <taxon>Chitinophagales</taxon>
        <taxon>Chitinophagaceae</taxon>
        <taxon>Chitinophaga</taxon>
    </lineage>
</organism>
<name>A0A2T7BGC0_9BACT</name>
<dbReference type="SUPFAM" id="SSF48452">
    <property type="entry name" value="TPR-like"/>
    <property type="match status" value="1"/>
</dbReference>
<dbReference type="EMBL" id="QCYK01000002">
    <property type="protein sequence ID" value="PUZ25320.1"/>
    <property type="molecule type" value="Genomic_DNA"/>
</dbReference>